<proteinExistence type="predicted"/>
<keyword evidence="3" id="KW-1185">Reference proteome</keyword>
<dbReference type="InterPro" id="IPR016907">
    <property type="entry name" value="UCP029033"/>
</dbReference>
<dbReference type="OrthoDB" id="9785289at2"/>
<keyword evidence="1" id="KW-0812">Transmembrane</keyword>
<evidence type="ECO:0000256" key="1">
    <source>
        <dbReference type="SAM" id="Phobius"/>
    </source>
</evidence>
<dbReference type="Proteomes" id="UP000008718">
    <property type="component" value="Chromosome"/>
</dbReference>
<dbReference type="STRING" id="694427.Palpr_1382"/>
<organism evidence="2 3">
    <name type="scientific">Paludibacter propionicigenes (strain DSM 17365 / JCM 13257 / WB4)</name>
    <dbReference type="NCBI Taxonomy" id="694427"/>
    <lineage>
        <taxon>Bacteria</taxon>
        <taxon>Pseudomonadati</taxon>
        <taxon>Bacteroidota</taxon>
        <taxon>Bacteroidia</taxon>
        <taxon>Bacteroidales</taxon>
        <taxon>Paludibacteraceae</taxon>
        <taxon>Paludibacter</taxon>
    </lineage>
</organism>
<dbReference type="GO" id="GO:0006974">
    <property type="term" value="P:DNA damage response"/>
    <property type="evidence" value="ECO:0007669"/>
    <property type="project" value="TreeGrafter"/>
</dbReference>
<feature type="transmembrane region" description="Helical" evidence="1">
    <location>
        <begin position="14"/>
        <end position="34"/>
    </location>
</feature>
<evidence type="ECO:0008006" key="4">
    <source>
        <dbReference type="Google" id="ProtNLM"/>
    </source>
</evidence>
<accession>E4T484</accession>
<keyword evidence="1" id="KW-0472">Membrane</keyword>
<dbReference type="PANTHER" id="PTHR34387">
    <property type="entry name" value="SLR1258 PROTEIN"/>
    <property type="match status" value="1"/>
</dbReference>
<reference evidence="2 3" key="2">
    <citation type="journal article" date="2011" name="Stand. Genomic Sci.">
        <title>Complete genome sequence of Paludibacter propionicigenes type strain (WB4).</title>
        <authorList>
            <person name="Gronow S."/>
            <person name="Munk C."/>
            <person name="Lapidus A."/>
            <person name="Nolan M."/>
            <person name="Lucas S."/>
            <person name="Hammon N."/>
            <person name="Deshpande S."/>
            <person name="Cheng J.F."/>
            <person name="Tapia R."/>
            <person name="Han C."/>
            <person name="Goodwin L."/>
            <person name="Pitluck S."/>
            <person name="Liolios K."/>
            <person name="Ivanova N."/>
            <person name="Mavromatis K."/>
            <person name="Mikhailova N."/>
            <person name="Pati A."/>
            <person name="Chen A."/>
            <person name="Palaniappan K."/>
            <person name="Land M."/>
            <person name="Hauser L."/>
            <person name="Chang Y.J."/>
            <person name="Jeffries C.D."/>
            <person name="Brambilla E."/>
            <person name="Rohde M."/>
            <person name="Goker M."/>
            <person name="Detter J.C."/>
            <person name="Woyke T."/>
            <person name="Bristow J."/>
            <person name="Eisen J.A."/>
            <person name="Markowitz V."/>
            <person name="Hugenholtz P."/>
            <person name="Kyrpides N.C."/>
            <person name="Klenk H.P."/>
        </authorList>
    </citation>
    <scope>NUCLEOTIDE SEQUENCE [LARGE SCALE GENOMIC DNA]</scope>
    <source>
        <strain evidence="3">DSM 17365 / JCM 13257 / WB4</strain>
    </source>
</reference>
<dbReference type="InterPro" id="IPR007497">
    <property type="entry name" value="SIMPL/DUF541"/>
</dbReference>
<protein>
    <recommendedName>
        <fullName evidence="4">SIMPL domain-containing protein</fullName>
    </recommendedName>
</protein>
<keyword evidence="1" id="KW-1133">Transmembrane helix</keyword>
<dbReference type="PIRSF" id="PIRSF029033">
    <property type="entry name" value="UCP029033"/>
    <property type="match status" value="1"/>
</dbReference>
<dbReference type="HOGENOM" id="CLU_077423_0_0_10"/>
<dbReference type="RefSeq" id="WP_013444897.1">
    <property type="nucleotide sequence ID" value="NC_014734.1"/>
</dbReference>
<name>E4T484_PALPW</name>
<dbReference type="AlphaFoldDB" id="E4T484"/>
<sequence length="252" mass="27803">METKTNLHTLKSNLPTIIIALAIIVTAGIFASAYKAKFKKQVTISVTGLAEKSFASDLIVWRGEYQRKSSDLKAAYALIKNDEANVRQYLKSNSITEKEFVFSSISIEKEFDTKYNDQGKQISSVFTGYKLSQMVTVESKNIDKVEVVSREVTKLIESGIEISSLEPSYFYTKLSELKIDLLAKASADAKKRAETIAENSGGALGKLLKADMGVFQITAPNSNEDFSYGGAFNTSSKNKKASITIRINYAIK</sequence>
<dbReference type="Pfam" id="PF04402">
    <property type="entry name" value="SIMPL"/>
    <property type="match status" value="1"/>
</dbReference>
<dbReference type="InterPro" id="IPR052022">
    <property type="entry name" value="26kDa_periplasmic_antigen"/>
</dbReference>
<evidence type="ECO:0000313" key="3">
    <source>
        <dbReference type="Proteomes" id="UP000008718"/>
    </source>
</evidence>
<dbReference type="KEGG" id="ppn:Palpr_1382"/>
<dbReference type="PANTHER" id="PTHR34387:SF2">
    <property type="entry name" value="SLR1258 PROTEIN"/>
    <property type="match status" value="1"/>
</dbReference>
<dbReference type="EMBL" id="CP002345">
    <property type="protein sequence ID" value="ADQ79528.1"/>
    <property type="molecule type" value="Genomic_DNA"/>
</dbReference>
<evidence type="ECO:0000313" key="2">
    <source>
        <dbReference type="EMBL" id="ADQ79528.1"/>
    </source>
</evidence>
<reference key="1">
    <citation type="submission" date="2010-11" db="EMBL/GenBank/DDBJ databases">
        <title>The complete genome of Paludibacter propionicigenes DSM 17365.</title>
        <authorList>
            <consortium name="US DOE Joint Genome Institute (JGI-PGF)"/>
            <person name="Lucas S."/>
            <person name="Copeland A."/>
            <person name="Lapidus A."/>
            <person name="Bruce D."/>
            <person name="Goodwin L."/>
            <person name="Pitluck S."/>
            <person name="Kyrpides N."/>
            <person name="Mavromatis K."/>
            <person name="Ivanova N."/>
            <person name="Munk A.C."/>
            <person name="Brettin T."/>
            <person name="Detter J.C."/>
            <person name="Han C."/>
            <person name="Tapia R."/>
            <person name="Land M."/>
            <person name="Hauser L."/>
            <person name="Markowitz V."/>
            <person name="Cheng J.-F."/>
            <person name="Hugenholtz P."/>
            <person name="Woyke T."/>
            <person name="Wu D."/>
            <person name="Gronow S."/>
            <person name="Wellnitz S."/>
            <person name="Brambilla E."/>
            <person name="Klenk H.-P."/>
            <person name="Eisen J.A."/>
        </authorList>
    </citation>
    <scope>NUCLEOTIDE SEQUENCE</scope>
    <source>
        <strain>WB4</strain>
    </source>
</reference>
<gene>
    <name evidence="2" type="ordered locus">Palpr_1382</name>
</gene>
<dbReference type="Gene3D" id="3.30.70.2970">
    <property type="entry name" value="Protein of unknown function (DUF541), domain 2"/>
    <property type="match status" value="1"/>
</dbReference>
<dbReference type="eggNOG" id="COG2859">
    <property type="taxonomic scope" value="Bacteria"/>
</dbReference>
<dbReference type="Gene3D" id="3.30.110.170">
    <property type="entry name" value="Protein of unknown function (DUF541), domain 1"/>
    <property type="match status" value="1"/>
</dbReference>